<organism evidence="1 2">
    <name type="scientific">Symbiobacterium terraclitae</name>
    <dbReference type="NCBI Taxonomy" id="557451"/>
    <lineage>
        <taxon>Bacteria</taxon>
        <taxon>Bacillati</taxon>
        <taxon>Bacillota</taxon>
        <taxon>Clostridia</taxon>
        <taxon>Eubacteriales</taxon>
        <taxon>Symbiobacteriaceae</taxon>
        <taxon>Symbiobacterium</taxon>
    </lineage>
</organism>
<accession>A0ABS4JUS1</accession>
<gene>
    <name evidence="1" type="ORF">J2Z79_002697</name>
</gene>
<evidence type="ECO:0000313" key="1">
    <source>
        <dbReference type="EMBL" id="MBP2019270.1"/>
    </source>
</evidence>
<dbReference type="RefSeq" id="WP_209467385.1">
    <property type="nucleotide sequence ID" value="NZ_JAGGLG010000025.1"/>
</dbReference>
<evidence type="ECO:0000313" key="2">
    <source>
        <dbReference type="Proteomes" id="UP001519289"/>
    </source>
</evidence>
<dbReference type="Proteomes" id="UP001519289">
    <property type="component" value="Unassembled WGS sequence"/>
</dbReference>
<sequence length="55" mass="6233">MASTRVRNLLRQLFRTVRRLDQAGVSENLILAVVFFALSRNDRGALVALTEEDDD</sequence>
<comment type="caution">
    <text evidence="1">The sequence shown here is derived from an EMBL/GenBank/DDBJ whole genome shotgun (WGS) entry which is preliminary data.</text>
</comment>
<protein>
    <submittedName>
        <fullName evidence="1">Uncharacterized protein</fullName>
    </submittedName>
</protein>
<keyword evidence="2" id="KW-1185">Reference proteome</keyword>
<proteinExistence type="predicted"/>
<reference evidence="1 2" key="1">
    <citation type="submission" date="2021-03" db="EMBL/GenBank/DDBJ databases">
        <title>Genomic Encyclopedia of Type Strains, Phase IV (KMG-IV): sequencing the most valuable type-strain genomes for metagenomic binning, comparative biology and taxonomic classification.</title>
        <authorList>
            <person name="Goeker M."/>
        </authorList>
    </citation>
    <scope>NUCLEOTIDE SEQUENCE [LARGE SCALE GENOMIC DNA]</scope>
    <source>
        <strain evidence="1 2">DSM 27138</strain>
    </source>
</reference>
<dbReference type="EMBL" id="JAGGLG010000025">
    <property type="protein sequence ID" value="MBP2019270.1"/>
    <property type="molecule type" value="Genomic_DNA"/>
</dbReference>
<name>A0ABS4JUS1_9FIRM</name>